<feature type="chain" id="PRO_5012328310" description="Secreted protein" evidence="1">
    <location>
        <begin position="20"/>
        <end position="196"/>
    </location>
</feature>
<dbReference type="Pfam" id="PF11101">
    <property type="entry name" value="DUF2884"/>
    <property type="match status" value="1"/>
</dbReference>
<organism evidence="2">
    <name type="scientific">uncultured Stenotrophomonas sp</name>
    <dbReference type="NCBI Taxonomy" id="165438"/>
    <lineage>
        <taxon>Bacteria</taxon>
        <taxon>Pseudomonadati</taxon>
        <taxon>Pseudomonadota</taxon>
        <taxon>Gammaproteobacteria</taxon>
        <taxon>Lysobacterales</taxon>
        <taxon>Lysobacteraceae</taxon>
        <taxon>Stenotrophomonas</taxon>
        <taxon>environmental samples</taxon>
    </lineage>
</organism>
<evidence type="ECO:0000256" key="1">
    <source>
        <dbReference type="SAM" id="SignalP"/>
    </source>
</evidence>
<protein>
    <recommendedName>
        <fullName evidence="3">Secreted protein</fullName>
    </recommendedName>
</protein>
<proteinExistence type="predicted"/>
<feature type="signal peptide" evidence="1">
    <location>
        <begin position="1"/>
        <end position="19"/>
    </location>
</feature>
<dbReference type="InterPro" id="IPR021307">
    <property type="entry name" value="DUF2884"/>
</dbReference>
<keyword evidence="1" id="KW-0732">Signal</keyword>
<name>A0A1Y5Q588_9GAMM</name>
<gene>
    <name evidence="2" type="ORF">STPYR_10976</name>
</gene>
<dbReference type="AlphaFoldDB" id="A0A1Y5Q588"/>
<dbReference type="EMBL" id="FLTS01000001">
    <property type="protein sequence ID" value="SBV36046.1"/>
    <property type="molecule type" value="Genomic_DNA"/>
</dbReference>
<evidence type="ECO:0008006" key="3">
    <source>
        <dbReference type="Google" id="ProtNLM"/>
    </source>
</evidence>
<reference evidence="2" key="1">
    <citation type="submission" date="2016-03" db="EMBL/GenBank/DDBJ databases">
        <authorList>
            <person name="Ploux O."/>
        </authorList>
    </citation>
    <scope>NUCLEOTIDE SEQUENCE</scope>
    <source>
        <strain evidence="2">UC10</strain>
    </source>
</reference>
<evidence type="ECO:0000313" key="2">
    <source>
        <dbReference type="EMBL" id="SBV36046.1"/>
    </source>
</evidence>
<sequence length="196" mass="20830">MKSLDTCLFALLLCLPLAACGGQPSSTATGTTDTTLGKKVREATDEARRKLATENINVSRDNGAKAEITPAGDLLIDGKAVAIDDAQRKLLLEYRAQIVKVAEAGIEIGVQGANLGVRAAGEAIKGIFSGDTDKIEERVNAEAKKLEESAGKICDQMPALLASQQRLAAAVPEFEPYANMDQDDIEECRKGSVKLR</sequence>
<accession>A0A1Y5Q588</accession>